<gene>
    <name evidence="1" type="ORF">JI435_304590</name>
</gene>
<dbReference type="AlphaFoldDB" id="A0A7U2I257"/>
<sequence length="101" mass="11774">MRLLLRRICGKLCGSRRDCEWLGLLRATQALWWLESCGELQWGWRHMWFRRGRILSEQGGSIDKNEGGVRNLWPGLMIIMDGQRSRRPGRLDTFRTGTSIG</sequence>
<evidence type="ECO:0000313" key="1">
    <source>
        <dbReference type="EMBL" id="QRC99043.1"/>
    </source>
</evidence>
<accession>A0A7U2I257</accession>
<proteinExistence type="predicted"/>
<reference evidence="2" key="1">
    <citation type="journal article" date="2021" name="BMC Genomics">
        <title>Chromosome-level genome assembly and manually-curated proteome of model necrotroph Parastagonospora nodorum Sn15 reveals a genome-wide trove of candidate effector homologs, and redundancy of virulence-related functions within an accessory chromosome.</title>
        <authorList>
            <person name="Bertazzoni S."/>
            <person name="Jones D.A.B."/>
            <person name="Phan H.T."/>
            <person name="Tan K.-C."/>
            <person name="Hane J.K."/>
        </authorList>
    </citation>
    <scope>NUCLEOTIDE SEQUENCE [LARGE SCALE GENOMIC DNA]</scope>
    <source>
        <strain evidence="2">SN15 / ATCC MYA-4574 / FGSC 10173)</strain>
    </source>
</reference>
<dbReference type="Proteomes" id="UP000663193">
    <property type="component" value="Chromosome 9"/>
</dbReference>
<organism evidence="1 2">
    <name type="scientific">Phaeosphaeria nodorum (strain SN15 / ATCC MYA-4574 / FGSC 10173)</name>
    <name type="common">Glume blotch fungus</name>
    <name type="synonym">Parastagonospora nodorum</name>
    <dbReference type="NCBI Taxonomy" id="321614"/>
    <lineage>
        <taxon>Eukaryota</taxon>
        <taxon>Fungi</taxon>
        <taxon>Dikarya</taxon>
        <taxon>Ascomycota</taxon>
        <taxon>Pezizomycotina</taxon>
        <taxon>Dothideomycetes</taxon>
        <taxon>Pleosporomycetidae</taxon>
        <taxon>Pleosporales</taxon>
        <taxon>Pleosporineae</taxon>
        <taxon>Phaeosphaeriaceae</taxon>
        <taxon>Parastagonospora</taxon>
    </lineage>
</organism>
<dbReference type="VEuPathDB" id="FungiDB:JI435_304590"/>
<dbReference type="EMBL" id="CP069031">
    <property type="protein sequence ID" value="QRC99043.1"/>
    <property type="molecule type" value="Genomic_DNA"/>
</dbReference>
<keyword evidence="2" id="KW-1185">Reference proteome</keyword>
<name>A0A7U2I257_PHANO</name>
<evidence type="ECO:0000313" key="2">
    <source>
        <dbReference type="Proteomes" id="UP000663193"/>
    </source>
</evidence>
<protein>
    <submittedName>
        <fullName evidence="1">Uncharacterized protein</fullName>
    </submittedName>
</protein>